<comment type="caution">
    <text evidence="1">The sequence shown here is derived from an EMBL/GenBank/DDBJ whole genome shotgun (WGS) entry which is preliminary data.</text>
</comment>
<evidence type="ECO:0008006" key="3">
    <source>
        <dbReference type="Google" id="ProtNLM"/>
    </source>
</evidence>
<evidence type="ECO:0000313" key="2">
    <source>
        <dbReference type="Proteomes" id="UP000651728"/>
    </source>
</evidence>
<proteinExistence type="predicted"/>
<sequence>MVTETAGRVERPVMHHRWADITFIHWRYPPEIVQGFLPDGLTVDTFEGSAYVGVTPFLMRDVRAPGLPPLPWLSRFPETNVRTYARDARGRGGLWFLSLDAGSLPAVLGARAGYGLPYYWSRMSVSGAGERRSYRCRRLWPGAPGSSGVRCDADVDLGAPVTEAERSGLADFLVERYRLFTVVAGRLATAEVEHPRWPLHHARTAGLEQGLLRAAGLPEPGHDPIVHASPGVSVRIGMWRPVQA</sequence>
<dbReference type="InterPro" id="IPR018644">
    <property type="entry name" value="DUF2071"/>
</dbReference>
<dbReference type="RefSeq" id="WP_204289054.1">
    <property type="nucleotide sequence ID" value="NZ_BAABEJ010000029.1"/>
</dbReference>
<dbReference type="PANTHER" id="PTHR39186">
    <property type="entry name" value="DUF2071 FAMILY PROTEIN"/>
    <property type="match status" value="1"/>
</dbReference>
<dbReference type="EMBL" id="BOOB01000060">
    <property type="protein sequence ID" value="GIH36443.1"/>
    <property type="molecule type" value="Genomic_DNA"/>
</dbReference>
<keyword evidence="2" id="KW-1185">Reference proteome</keyword>
<reference evidence="1 2" key="1">
    <citation type="submission" date="2021-01" db="EMBL/GenBank/DDBJ databases">
        <title>Whole genome shotgun sequence of Microbispora amethystogenes NBRC 101907.</title>
        <authorList>
            <person name="Komaki H."/>
            <person name="Tamura T."/>
        </authorList>
    </citation>
    <scope>NUCLEOTIDE SEQUENCE [LARGE SCALE GENOMIC DNA]</scope>
    <source>
        <strain evidence="1 2">NBRC 101907</strain>
    </source>
</reference>
<organism evidence="1 2">
    <name type="scientific">Microbispora amethystogenes</name>
    <dbReference type="NCBI Taxonomy" id="1427754"/>
    <lineage>
        <taxon>Bacteria</taxon>
        <taxon>Bacillati</taxon>
        <taxon>Actinomycetota</taxon>
        <taxon>Actinomycetes</taxon>
        <taxon>Streptosporangiales</taxon>
        <taxon>Streptosporangiaceae</taxon>
        <taxon>Microbispora</taxon>
    </lineage>
</organism>
<dbReference type="Proteomes" id="UP000651728">
    <property type="component" value="Unassembled WGS sequence"/>
</dbReference>
<dbReference type="PANTHER" id="PTHR39186:SF1">
    <property type="entry name" value="DUF2071 DOMAIN-CONTAINING PROTEIN"/>
    <property type="match status" value="1"/>
</dbReference>
<evidence type="ECO:0000313" key="1">
    <source>
        <dbReference type="EMBL" id="GIH36443.1"/>
    </source>
</evidence>
<dbReference type="Gene3D" id="2.40.400.10">
    <property type="entry name" value="Acetoacetate decarboxylase-like"/>
    <property type="match status" value="1"/>
</dbReference>
<dbReference type="Pfam" id="PF09844">
    <property type="entry name" value="DUF2071"/>
    <property type="match status" value="1"/>
</dbReference>
<accession>A0ABQ4FNT8</accession>
<dbReference type="SUPFAM" id="SSF160104">
    <property type="entry name" value="Acetoacetate decarboxylase-like"/>
    <property type="match status" value="1"/>
</dbReference>
<name>A0ABQ4FNT8_9ACTN</name>
<protein>
    <recommendedName>
        <fullName evidence="3">DUF2071 domain-containing protein</fullName>
    </recommendedName>
</protein>
<dbReference type="InterPro" id="IPR023375">
    <property type="entry name" value="ADC_dom_sf"/>
</dbReference>
<gene>
    <name evidence="1" type="ORF">Mam01_66070</name>
</gene>